<keyword evidence="2" id="KW-1133">Transmembrane helix</keyword>
<accession>A0ABR5J4S5</accession>
<feature type="transmembrane region" description="Helical" evidence="2">
    <location>
        <begin position="82"/>
        <end position="104"/>
    </location>
</feature>
<keyword evidence="2" id="KW-0812">Transmembrane</keyword>
<reference evidence="4 5" key="1">
    <citation type="submission" date="2015-07" db="EMBL/GenBank/DDBJ databases">
        <authorList>
            <person name="Ju K.-S."/>
            <person name="Doroghazi J.R."/>
            <person name="Metcalf W.W."/>
        </authorList>
    </citation>
    <scope>NUCLEOTIDE SEQUENCE [LARGE SCALE GENOMIC DNA]</scope>
    <source>
        <strain evidence="4 5">NRRL B-3589</strain>
    </source>
</reference>
<dbReference type="Proteomes" id="UP000037020">
    <property type="component" value="Unassembled WGS sequence"/>
</dbReference>
<sequence>IRDVYKRQVVDGVGVRASGTSLGYIAWLMILEGVAIPAYALASRRGGLRAQLRPYAVRGLAGGLLSVFAYGLVLWAQTRAELAPIAALRESSIIVGAAIGALFFKERFGAPRVAAAGLMVVGIGLMLHAS</sequence>
<evidence type="ECO:0000256" key="1">
    <source>
        <dbReference type="ARBA" id="ARBA00007362"/>
    </source>
</evidence>
<name>A0ABR5J4S5_9ACTN</name>
<evidence type="ECO:0000259" key="3">
    <source>
        <dbReference type="Pfam" id="PF00892"/>
    </source>
</evidence>
<gene>
    <name evidence="4" type="ORF">ADK38_19895</name>
</gene>
<protein>
    <submittedName>
        <fullName evidence="4">Membrane protein</fullName>
    </submittedName>
</protein>
<organism evidence="4 5">
    <name type="scientific">Streptomyces varsoviensis</name>
    <dbReference type="NCBI Taxonomy" id="67373"/>
    <lineage>
        <taxon>Bacteria</taxon>
        <taxon>Bacillati</taxon>
        <taxon>Actinomycetota</taxon>
        <taxon>Actinomycetes</taxon>
        <taxon>Kitasatosporales</taxon>
        <taxon>Streptomycetaceae</taxon>
        <taxon>Streptomyces</taxon>
    </lineage>
</organism>
<keyword evidence="5" id="KW-1185">Reference proteome</keyword>
<feature type="transmembrane region" description="Helical" evidence="2">
    <location>
        <begin position="24"/>
        <end position="43"/>
    </location>
</feature>
<feature type="non-terminal residue" evidence="4">
    <location>
        <position position="1"/>
    </location>
</feature>
<evidence type="ECO:0000313" key="5">
    <source>
        <dbReference type="Proteomes" id="UP000037020"/>
    </source>
</evidence>
<dbReference type="EMBL" id="LGUT01001693">
    <property type="protein sequence ID" value="KOG88429.1"/>
    <property type="molecule type" value="Genomic_DNA"/>
</dbReference>
<evidence type="ECO:0000313" key="4">
    <source>
        <dbReference type="EMBL" id="KOG88429.1"/>
    </source>
</evidence>
<keyword evidence="2" id="KW-0472">Membrane</keyword>
<feature type="transmembrane region" description="Helical" evidence="2">
    <location>
        <begin position="55"/>
        <end position="76"/>
    </location>
</feature>
<proteinExistence type="inferred from homology"/>
<feature type="domain" description="EamA" evidence="3">
    <location>
        <begin position="22"/>
        <end position="127"/>
    </location>
</feature>
<dbReference type="InterPro" id="IPR000620">
    <property type="entry name" value="EamA_dom"/>
</dbReference>
<comment type="similarity">
    <text evidence="1">Belongs to the EamA transporter family.</text>
</comment>
<dbReference type="Pfam" id="PF00892">
    <property type="entry name" value="EamA"/>
    <property type="match status" value="1"/>
</dbReference>
<dbReference type="InterPro" id="IPR037185">
    <property type="entry name" value="EmrE-like"/>
</dbReference>
<dbReference type="SUPFAM" id="SSF103481">
    <property type="entry name" value="Multidrug resistance efflux transporter EmrE"/>
    <property type="match status" value="1"/>
</dbReference>
<dbReference type="Gene3D" id="1.10.3730.20">
    <property type="match status" value="1"/>
</dbReference>
<evidence type="ECO:0000256" key="2">
    <source>
        <dbReference type="SAM" id="Phobius"/>
    </source>
</evidence>
<comment type="caution">
    <text evidence="4">The sequence shown here is derived from an EMBL/GenBank/DDBJ whole genome shotgun (WGS) entry which is preliminary data.</text>
</comment>
<feature type="transmembrane region" description="Helical" evidence="2">
    <location>
        <begin position="111"/>
        <end position="129"/>
    </location>
</feature>